<evidence type="ECO:0000256" key="7">
    <source>
        <dbReference type="ARBA" id="ARBA00023172"/>
    </source>
</evidence>
<comment type="caution">
    <text evidence="11">The sequence shown here is derived from an EMBL/GenBank/DDBJ whole genome shotgun (WGS) entry which is preliminary data.</text>
</comment>
<dbReference type="InterPro" id="IPR021027">
    <property type="entry name" value="Transposase_put_HTH"/>
</dbReference>
<keyword evidence="4" id="KW-0479">Metal-binding</keyword>
<dbReference type="Pfam" id="PF12323">
    <property type="entry name" value="HTH_OrfB_IS605"/>
    <property type="match status" value="1"/>
</dbReference>
<evidence type="ECO:0000313" key="11">
    <source>
        <dbReference type="EMBL" id="RGC42873.1"/>
    </source>
</evidence>
<dbReference type="PANTHER" id="PTHR30405:SF25">
    <property type="entry name" value="RNA-GUIDED DNA ENDONUCLEASE INSQ-RELATED"/>
    <property type="match status" value="1"/>
</dbReference>
<proteinExistence type="inferred from homology"/>
<dbReference type="PANTHER" id="PTHR30405">
    <property type="entry name" value="TRANSPOSASE"/>
    <property type="match status" value="1"/>
</dbReference>
<dbReference type="GO" id="GO:0003677">
    <property type="term" value="F:DNA binding"/>
    <property type="evidence" value="ECO:0007669"/>
    <property type="project" value="UniProtKB-KW"/>
</dbReference>
<keyword evidence="5" id="KW-0862">Zinc</keyword>
<keyword evidence="6" id="KW-0238">DNA-binding</keyword>
<evidence type="ECO:0000256" key="2">
    <source>
        <dbReference type="ARBA" id="ARBA00011044"/>
    </source>
</evidence>
<sequence length="368" mass="43692">MNIAYRFRIYPNREQEVLLAKTFGCCRFLYNQMLNDKIREYEATKKMLRNTPAMYKKAYPFLKEVDSLALANVQMHLEKAYKNFFRNPKIGFPKFKSKHRSRKSYTTNVVNGNIQVEDHRIKLPKLKWIRMKKHRDIPEKYCLKSVTISMEPSGKYYASLLYEKSDCENQAEEFDYEDAKILGIDYAMHGMAVFSEDIQKENEGYFRKSEERLAREQRKLSHCVKGSNNYYRQKKHVALCHEKIRNQRKDFLHKLSYEMAEAYDVVAVEDIDMKAMSQCMHFGKSVMDNSYGKFRELLEYKLTWRGKKLVRVDRFFPSSKKCCKCGSVKKELKLSDRVYLCRCGNRIDRDLNAAINIREEARRMLLAG</sequence>
<dbReference type="NCBIfam" id="TIGR01766">
    <property type="entry name" value="IS200/IS605 family accessory protein TnpB-like domain"/>
    <property type="match status" value="1"/>
</dbReference>
<dbReference type="NCBIfam" id="NF040570">
    <property type="entry name" value="guided_TnpB"/>
    <property type="match status" value="1"/>
</dbReference>
<evidence type="ECO:0000256" key="1">
    <source>
        <dbReference type="ARBA" id="ARBA00008761"/>
    </source>
</evidence>
<feature type="domain" description="Cas12f1-like TNB" evidence="9">
    <location>
        <begin position="291"/>
        <end position="357"/>
    </location>
</feature>
<name>A0A3E2XH25_9FIRM</name>
<dbReference type="Pfam" id="PF07282">
    <property type="entry name" value="Cas12f1-like_TNB"/>
    <property type="match status" value="1"/>
</dbReference>
<evidence type="ECO:0000313" key="12">
    <source>
        <dbReference type="Proteomes" id="UP000261231"/>
    </source>
</evidence>
<evidence type="ECO:0000256" key="5">
    <source>
        <dbReference type="ARBA" id="ARBA00022833"/>
    </source>
</evidence>
<keyword evidence="3" id="KW-0815">Transposition</keyword>
<dbReference type="OrthoDB" id="1551477at2"/>
<evidence type="ECO:0000256" key="4">
    <source>
        <dbReference type="ARBA" id="ARBA00022723"/>
    </source>
</evidence>
<accession>A0A3E2XH25</accession>
<organism evidence="11 12">
    <name type="scientific">Coprococcus catus</name>
    <dbReference type="NCBI Taxonomy" id="116085"/>
    <lineage>
        <taxon>Bacteria</taxon>
        <taxon>Bacillati</taxon>
        <taxon>Bacillota</taxon>
        <taxon>Clostridia</taxon>
        <taxon>Lachnospirales</taxon>
        <taxon>Lachnospiraceae</taxon>
        <taxon>Coprococcus</taxon>
    </lineage>
</organism>
<evidence type="ECO:0000256" key="6">
    <source>
        <dbReference type="ARBA" id="ARBA00023125"/>
    </source>
</evidence>
<feature type="domain" description="Transposase putative helix-turn-helix" evidence="10">
    <location>
        <begin position="1"/>
        <end position="46"/>
    </location>
</feature>
<dbReference type="RefSeq" id="WP_117541867.1">
    <property type="nucleotide sequence ID" value="NZ_QVFD01000038.1"/>
</dbReference>
<protein>
    <submittedName>
        <fullName evidence="11">Transposase</fullName>
    </submittedName>
</protein>
<evidence type="ECO:0000256" key="3">
    <source>
        <dbReference type="ARBA" id="ARBA00022578"/>
    </source>
</evidence>
<feature type="domain" description="Probable transposase IS891/IS1136/IS1341" evidence="8">
    <location>
        <begin position="168"/>
        <end position="278"/>
    </location>
</feature>
<reference evidence="11 12" key="1">
    <citation type="submission" date="2018-08" db="EMBL/GenBank/DDBJ databases">
        <title>A genome reference for cultivated species of the human gut microbiota.</title>
        <authorList>
            <person name="Zou Y."/>
            <person name="Xue W."/>
            <person name="Luo G."/>
        </authorList>
    </citation>
    <scope>NUCLEOTIDE SEQUENCE [LARGE SCALE GENOMIC DNA]</scope>
    <source>
        <strain evidence="11 12">AM28-39</strain>
    </source>
</reference>
<keyword evidence="7" id="KW-0233">DNA recombination</keyword>
<comment type="similarity">
    <text evidence="2">In the N-terminal section; belongs to the transposase 2 family.</text>
</comment>
<evidence type="ECO:0000259" key="9">
    <source>
        <dbReference type="Pfam" id="PF07282"/>
    </source>
</evidence>
<dbReference type="GO" id="GO:0046872">
    <property type="term" value="F:metal ion binding"/>
    <property type="evidence" value="ECO:0007669"/>
    <property type="project" value="UniProtKB-KW"/>
</dbReference>
<dbReference type="EMBL" id="QVFD01000038">
    <property type="protein sequence ID" value="RGC42873.1"/>
    <property type="molecule type" value="Genomic_DNA"/>
</dbReference>
<dbReference type="GO" id="GO:0006310">
    <property type="term" value="P:DNA recombination"/>
    <property type="evidence" value="ECO:0007669"/>
    <property type="project" value="UniProtKB-KW"/>
</dbReference>
<dbReference type="InterPro" id="IPR051399">
    <property type="entry name" value="RNA-guided_DNA_endo/Transpos"/>
</dbReference>
<dbReference type="AlphaFoldDB" id="A0A3E2XH25"/>
<dbReference type="InterPro" id="IPR001959">
    <property type="entry name" value="Transposase"/>
</dbReference>
<dbReference type="InterPro" id="IPR010095">
    <property type="entry name" value="Cas12f1-like_TNB"/>
</dbReference>
<keyword evidence="12" id="KW-1185">Reference proteome</keyword>
<evidence type="ECO:0000259" key="8">
    <source>
        <dbReference type="Pfam" id="PF01385"/>
    </source>
</evidence>
<evidence type="ECO:0000259" key="10">
    <source>
        <dbReference type="Pfam" id="PF12323"/>
    </source>
</evidence>
<gene>
    <name evidence="11" type="ORF">DW747_16315</name>
</gene>
<comment type="similarity">
    <text evidence="1">In the C-terminal section; belongs to the transposase 35 family.</text>
</comment>
<dbReference type="Proteomes" id="UP000261231">
    <property type="component" value="Unassembled WGS sequence"/>
</dbReference>
<dbReference type="GO" id="GO:0032196">
    <property type="term" value="P:transposition"/>
    <property type="evidence" value="ECO:0007669"/>
    <property type="project" value="UniProtKB-KW"/>
</dbReference>
<dbReference type="Pfam" id="PF01385">
    <property type="entry name" value="OrfB_IS605"/>
    <property type="match status" value="1"/>
</dbReference>